<keyword evidence="3" id="KW-1185">Reference proteome</keyword>
<sequence length="359" mass="40110">MHVSIEDLKPGWQLKEGVIVGTNHPIIKEGTVLTEQHIRFLKAFSISSVDVVLETEDPISTIYSSASLNAFSPIVVKTEQLYYKTLKGIKEEFQKWQSGMNVEIARMRTIILPLLDYILENPEQLERLSSFSRKDEYLFHHMAAVGILSGAIAKKMNYEKGMIVQSALSGLLADCGMSKINSSLLNKSTALTEQEYKEIQNHPIVGYKMVKDLKLLKAEAKLAIYQHHERLDGSGYPAGAKGSKIHALAQIVGLADTYHALTTDRLFQGAQSAFKVVEIIQQDLFEKFDLSIMNALFSLVAELAPGTAVTLSDGREAKVLFVQQMHRTRPLVQLHNGEVLDLVKRRDLYIENSVGKTVI</sequence>
<evidence type="ECO:0000313" key="3">
    <source>
        <dbReference type="Proteomes" id="UP000185568"/>
    </source>
</evidence>
<dbReference type="Gene3D" id="1.10.3210.10">
    <property type="entry name" value="Hypothetical protein af1432"/>
    <property type="match status" value="1"/>
</dbReference>
<evidence type="ECO:0000259" key="1">
    <source>
        <dbReference type="PROSITE" id="PS51832"/>
    </source>
</evidence>
<dbReference type="SUPFAM" id="SSF109604">
    <property type="entry name" value="HD-domain/PDEase-like"/>
    <property type="match status" value="1"/>
</dbReference>
<dbReference type="EMBL" id="MSDU01000074">
    <property type="protein sequence ID" value="OLN21120.1"/>
    <property type="molecule type" value="Genomic_DNA"/>
</dbReference>
<feature type="domain" description="HD-GYP" evidence="1">
    <location>
        <begin position="116"/>
        <end position="312"/>
    </location>
</feature>
<accession>A0A1Q8Q1B5</accession>
<dbReference type="RefSeq" id="WP_075399820.1">
    <property type="nucleotide sequence ID" value="NZ_MSDU01000074.1"/>
</dbReference>
<dbReference type="InterPro" id="IPR003607">
    <property type="entry name" value="HD/PDEase_dom"/>
</dbReference>
<dbReference type="Proteomes" id="UP000185568">
    <property type="component" value="Unassembled WGS sequence"/>
</dbReference>
<evidence type="ECO:0000313" key="2">
    <source>
        <dbReference type="EMBL" id="OLN21120.1"/>
    </source>
</evidence>
<reference evidence="2 3" key="1">
    <citation type="submission" date="2016-12" db="EMBL/GenBank/DDBJ databases">
        <title>Domibacillus antri genome sequencing.</title>
        <authorList>
            <person name="Verma A."/>
            <person name="Krishnamurthi S."/>
        </authorList>
    </citation>
    <scope>NUCLEOTIDE SEQUENCE [LARGE SCALE GENOMIC DNA]</scope>
    <source>
        <strain evidence="2 3">XD80</strain>
    </source>
</reference>
<dbReference type="CDD" id="cd00077">
    <property type="entry name" value="HDc"/>
    <property type="match status" value="1"/>
</dbReference>
<dbReference type="SMART" id="SM00471">
    <property type="entry name" value="HDc"/>
    <property type="match status" value="1"/>
</dbReference>
<dbReference type="PANTHER" id="PTHR43155:SF2">
    <property type="entry name" value="CYCLIC DI-GMP PHOSPHODIESTERASE PA4108"/>
    <property type="match status" value="1"/>
</dbReference>
<dbReference type="PROSITE" id="PS51832">
    <property type="entry name" value="HD_GYP"/>
    <property type="match status" value="1"/>
</dbReference>
<dbReference type="PANTHER" id="PTHR43155">
    <property type="entry name" value="CYCLIC DI-GMP PHOSPHODIESTERASE PA4108-RELATED"/>
    <property type="match status" value="1"/>
</dbReference>
<protein>
    <recommendedName>
        <fullName evidence="1">HD-GYP domain-containing protein</fullName>
    </recommendedName>
</protein>
<dbReference type="AlphaFoldDB" id="A0A1Q8Q1B5"/>
<name>A0A1Q8Q1B5_9BACI</name>
<dbReference type="Pfam" id="PF13487">
    <property type="entry name" value="HD_5"/>
    <property type="match status" value="1"/>
</dbReference>
<organism evidence="2 3">
    <name type="scientific">Domibacillus antri</name>
    <dbReference type="NCBI Taxonomy" id="1714264"/>
    <lineage>
        <taxon>Bacteria</taxon>
        <taxon>Bacillati</taxon>
        <taxon>Bacillota</taxon>
        <taxon>Bacilli</taxon>
        <taxon>Bacillales</taxon>
        <taxon>Bacillaceae</taxon>
        <taxon>Domibacillus</taxon>
    </lineage>
</organism>
<dbReference type="InterPro" id="IPR037522">
    <property type="entry name" value="HD_GYP_dom"/>
</dbReference>
<dbReference type="STRING" id="1714264.BTO30_16685"/>
<comment type="caution">
    <text evidence="2">The sequence shown here is derived from an EMBL/GenBank/DDBJ whole genome shotgun (WGS) entry which is preliminary data.</text>
</comment>
<dbReference type="OrthoDB" id="9759601at2"/>
<proteinExistence type="predicted"/>
<gene>
    <name evidence="2" type="ORF">BTO30_16685</name>
</gene>